<dbReference type="EMBL" id="JANJYI010000009">
    <property type="protein sequence ID" value="KAK2634535.1"/>
    <property type="molecule type" value="Genomic_DNA"/>
</dbReference>
<comment type="caution">
    <text evidence="2">The sequence shown here is derived from an EMBL/GenBank/DDBJ whole genome shotgun (WGS) entry which is preliminary data.</text>
</comment>
<evidence type="ECO:0000256" key="1">
    <source>
        <dbReference type="SAM" id="MobiDB-lite"/>
    </source>
</evidence>
<evidence type="ECO:0000313" key="2">
    <source>
        <dbReference type="EMBL" id="KAK2634535.1"/>
    </source>
</evidence>
<sequence length="99" mass="11099">MGVSFFEVKMVEDAKPVDMGWLERFMGLRKNQYQTGQVTWLGNESFQTGQSIEDGRVMVYKETGGRGRKVDGTAKGSQMRLSKDSRGKGGEGEIRVIFN</sequence>
<evidence type="ECO:0000313" key="3">
    <source>
        <dbReference type="Proteomes" id="UP001280121"/>
    </source>
</evidence>
<feature type="compositionally biased region" description="Basic and acidic residues" evidence="1">
    <location>
        <begin position="81"/>
        <end position="92"/>
    </location>
</feature>
<keyword evidence="3" id="KW-1185">Reference proteome</keyword>
<reference evidence="2" key="1">
    <citation type="journal article" date="2023" name="Plant J.">
        <title>Genome sequences and population genomics provide insights into the demographic history, inbreeding, and mutation load of two 'living fossil' tree species of Dipteronia.</title>
        <authorList>
            <person name="Feng Y."/>
            <person name="Comes H.P."/>
            <person name="Chen J."/>
            <person name="Zhu S."/>
            <person name="Lu R."/>
            <person name="Zhang X."/>
            <person name="Li P."/>
            <person name="Qiu J."/>
            <person name="Olsen K.M."/>
            <person name="Qiu Y."/>
        </authorList>
    </citation>
    <scope>NUCLEOTIDE SEQUENCE</scope>
    <source>
        <strain evidence="2">KIB01</strain>
    </source>
</reference>
<feature type="region of interest" description="Disordered" evidence="1">
    <location>
        <begin position="68"/>
        <end position="92"/>
    </location>
</feature>
<protein>
    <submittedName>
        <fullName evidence="2">Uncharacterized protein</fullName>
    </submittedName>
</protein>
<organism evidence="2 3">
    <name type="scientific">Dipteronia dyeriana</name>
    <dbReference type="NCBI Taxonomy" id="168575"/>
    <lineage>
        <taxon>Eukaryota</taxon>
        <taxon>Viridiplantae</taxon>
        <taxon>Streptophyta</taxon>
        <taxon>Embryophyta</taxon>
        <taxon>Tracheophyta</taxon>
        <taxon>Spermatophyta</taxon>
        <taxon>Magnoliopsida</taxon>
        <taxon>eudicotyledons</taxon>
        <taxon>Gunneridae</taxon>
        <taxon>Pentapetalae</taxon>
        <taxon>rosids</taxon>
        <taxon>malvids</taxon>
        <taxon>Sapindales</taxon>
        <taxon>Sapindaceae</taxon>
        <taxon>Hippocastanoideae</taxon>
        <taxon>Acereae</taxon>
        <taxon>Dipteronia</taxon>
    </lineage>
</organism>
<proteinExistence type="predicted"/>
<gene>
    <name evidence="2" type="ORF">Ddye_029327</name>
</gene>
<accession>A0AAD9TE65</accession>
<name>A0AAD9TE65_9ROSI</name>
<dbReference type="Proteomes" id="UP001280121">
    <property type="component" value="Unassembled WGS sequence"/>
</dbReference>
<dbReference type="AlphaFoldDB" id="A0AAD9TE65"/>